<evidence type="ECO:0000256" key="2">
    <source>
        <dbReference type="SAM" id="Phobius"/>
    </source>
</evidence>
<evidence type="ECO:0000313" key="3">
    <source>
        <dbReference type="EMBL" id="TDN79893.1"/>
    </source>
</evidence>
<keyword evidence="2" id="KW-0812">Transmembrane</keyword>
<dbReference type="Proteomes" id="UP000295493">
    <property type="component" value="Unassembled WGS sequence"/>
</dbReference>
<reference evidence="3 4" key="1">
    <citation type="submission" date="2019-03" db="EMBL/GenBank/DDBJ databases">
        <title>Genomic Encyclopedia of Type Strains, Phase IV (KMG-IV): sequencing the most valuable type-strain genomes for metagenomic binning, comparative biology and taxonomic classification.</title>
        <authorList>
            <person name="Goeker M."/>
        </authorList>
    </citation>
    <scope>NUCLEOTIDE SEQUENCE [LARGE SCALE GENOMIC DNA]</scope>
    <source>
        <strain evidence="3 4">DSM 25059</strain>
    </source>
</reference>
<dbReference type="EMBL" id="SNWD01000011">
    <property type="protein sequence ID" value="TDN79893.1"/>
    <property type="molecule type" value="Genomic_DNA"/>
</dbReference>
<dbReference type="RefSeq" id="WP_133496409.1">
    <property type="nucleotide sequence ID" value="NZ_BMLU01000011.1"/>
</dbReference>
<sequence length="83" mass="8682">MVEERTTETPGHTHTTVIEERRSGGGGLLIGIAVLILVIVGAYFLLNQSKNDDLQTQAITGAAKSVSDTADKAGDAIDQGSKE</sequence>
<keyword evidence="2" id="KW-0472">Membrane</keyword>
<comment type="caution">
    <text evidence="3">The sequence shown here is derived from an EMBL/GenBank/DDBJ whole genome shotgun (WGS) entry which is preliminary data.</text>
</comment>
<dbReference type="OrthoDB" id="7576454at2"/>
<evidence type="ECO:0000256" key="1">
    <source>
        <dbReference type="SAM" id="MobiDB-lite"/>
    </source>
</evidence>
<gene>
    <name evidence="3" type="ORF">EV664_11149</name>
</gene>
<keyword evidence="2" id="KW-1133">Transmembrane helix</keyword>
<feature type="region of interest" description="Disordered" evidence="1">
    <location>
        <begin position="61"/>
        <end position="83"/>
    </location>
</feature>
<accession>A0A4R6FF92</accession>
<feature type="transmembrane region" description="Helical" evidence="2">
    <location>
        <begin position="26"/>
        <end position="46"/>
    </location>
</feature>
<evidence type="ECO:0000313" key="4">
    <source>
        <dbReference type="Proteomes" id="UP000295493"/>
    </source>
</evidence>
<protein>
    <submittedName>
        <fullName evidence="3">Uncharacterized protein</fullName>
    </submittedName>
</protein>
<name>A0A4R6FF92_9SPHN</name>
<feature type="compositionally biased region" description="Basic and acidic residues" evidence="1">
    <location>
        <begin position="69"/>
        <end position="83"/>
    </location>
</feature>
<organism evidence="3 4">
    <name type="scientific">Stakelama pacifica</name>
    <dbReference type="NCBI Taxonomy" id="517720"/>
    <lineage>
        <taxon>Bacteria</taxon>
        <taxon>Pseudomonadati</taxon>
        <taxon>Pseudomonadota</taxon>
        <taxon>Alphaproteobacteria</taxon>
        <taxon>Sphingomonadales</taxon>
        <taxon>Sphingomonadaceae</taxon>
        <taxon>Stakelama</taxon>
    </lineage>
</organism>
<proteinExistence type="predicted"/>
<keyword evidence="4" id="KW-1185">Reference proteome</keyword>
<dbReference type="AlphaFoldDB" id="A0A4R6FF92"/>